<name>A0A0N8SQ60_PSESI</name>
<protein>
    <submittedName>
        <fullName evidence="2">Uncharacterized protein</fullName>
    </submittedName>
</protein>
<dbReference type="RefSeq" id="WP_267904506.1">
    <property type="nucleotide sequence ID" value="NZ_LJRF01000086.1"/>
</dbReference>
<dbReference type="EMBL" id="LJRF01000086">
    <property type="protein sequence ID" value="KPY48288.1"/>
    <property type="molecule type" value="Genomic_DNA"/>
</dbReference>
<keyword evidence="1" id="KW-0812">Transmembrane</keyword>
<keyword evidence="1" id="KW-0472">Membrane</keyword>
<comment type="caution">
    <text evidence="2">The sequence shown here is derived from an EMBL/GenBank/DDBJ whole genome shotgun (WGS) entry which is preliminary data.</text>
</comment>
<dbReference type="AlphaFoldDB" id="A0A0N8SQ60"/>
<accession>A0A0N8SQ60</accession>
<evidence type="ECO:0000313" key="2">
    <source>
        <dbReference type="EMBL" id="KPY48288.1"/>
    </source>
</evidence>
<dbReference type="PATRIC" id="fig|55398.3.peg.375"/>
<sequence length="42" mass="4562">MNAAWIAGFFMVFFGISHFVAIGSGKLEMNTMVGDLAKSLDH</sequence>
<keyword evidence="1" id="KW-1133">Transmembrane helix</keyword>
<feature type="transmembrane region" description="Helical" evidence="1">
    <location>
        <begin position="6"/>
        <end position="23"/>
    </location>
</feature>
<gene>
    <name evidence="2" type="ORF">ALO47_00302</name>
</gene>
<reference evidence="2 3" key="1">
    <citation type="submission" date="2015-09" db="EMBL/GenBank/DDBJ databases">
        <title>Genome announcement of multiple Pseudomonas syringae strains.</title>
        <authorList>
            <person name="Thakur S."/>
            <person name="Wang P.W."/>
            <person name="Gong Y."/>
            <person name="Weir B.S."/>
            <person name="Guttman D.S."/>
        </authorList>
    </citation>
    <scope>NUCLEOTIDE SEQUENCE [LARGE SCALE GENOMIC DNA]</scope>
    <source>
        <strain evidence="2 3">ICMP3882</strain>
    </source>
</reference>
<organism evidence="2 3">
    <name type="scientific">Pseudomonas syringae pv. ribicola</name>
    <dbReference type="NCBI Taxonomy" id="55398"/>
    <lineage>
        <taxon>Bacteria</taxon>
        <taxon>Pseudomonadati</taxon>
        <taxon>Pseudomonadota</taxon>
        <taxon>Gammaproteobacteria</taxon>
        <taxon>Pseudomonadales</taxon>
        <taxon>Pseudomonadaceae</taxon>
        <taxon>Pseudomonas</taxon>
    </lineage>
</organism>
<dbReference type="Proteomes" id="UP000050554">
    <property type="component" value="Unassembled WGS sequence"/>
</dbReference>
<proteinExistence type="predicted"/>
<evidence type="ECO:0000256" key="1">
    <source>
        <dbReference type="SAM" id="Phobius"/>
    </source>
</evidence>
<evidence type="ECO:0000313" key="3">
    <source>
        <dbReference type="Proteomes" id="UP000050554"/>
    </source>
</evidence>